<feature type="transmembrane region" description="Helical" evidence="1">
    <location>
        <begin position="42"/>
        <end position="61"/>
    </location>
</feature>
<dbReference type="RefSeq" id="WP_242331235.1">
    <property type="nucleotide sequence ID" value="NZ_CP071872.1"/>
</dbReference>
<organism evidence="2 3">
    <name type="scientific">Streptomyces formicae</name>
    <dbReference type="NCBI Taxonomy" id="1616117"/>
    <lineage>
        <taxon>Bacteria</taxon>
        <taxon>Bacillati</taxon>
        <taxon>Actinomycetota</taxon>
        <taxon>Actinomycetes</taxon>
        <taxon>Kitasatosporales</taxon>
        <taxon>Streptomycetaceae</taxon>
        <taxon>Streptomyces</taxon>
    </lineage>
</organism>
<keyword evidence="1" id="KW-0472">Membrane</keyword>
<evidence type="ECO:0000313" key="3">
    <source>
        <dbReference type="Proteomes" id="UP000828924"/>
    </source>
</evidence>
<feature type="transmembrane region" description="Helical" evidence="1">
    <location>
        <begin position="12"/>
        <end position="36"/>
    </location>
</feature>
<keyword evidence="1" id="KW-0812">Transmembrane</keyword>
<proteinExistence type="predicted"/>
<name>A0ABY3WM37_9ACTN</name>
<evidence type="ECO:0000313" key="2">
    <source>
        <dbReference type="EMBL" id="UNM12626.1"/>
    </source>
</evidence>
<keyword evidence="1" id="KW-1133">Transmembrane helix</keyword>
<sequence length="71" mass="6792">MNPPPFRARATNALVGALVGAAAGILLVTAAAAMAFGVGGVLIALGIGVPALGGAVVGVVLTSDRSRSIPR</sequence>
<dbReference type="EMBL" id="CP071872">
    <property type="protein sequence ID" value="UNM12626.1"/>
    <property type="molecule type" value="Genomic_DNA"/>
</dbReference>
<evidence type="ECO:0000256" key="1">
    <source>
        <dbReference type="SAM" id="Phobius"/>
    </source>
</evidence>
<evidence type="ECO:0008006" key="4">
    <source>
        <dbReference type="Google" id="ProtNLM"/>
    </source>
</evidence>
<protein>
    <recommendedName>
        <fullName evidence="4">Integral membrane protein</fullName>
    </recommendedName>
</protein>
<keyword evidence="3" id="KW-1185">Reference proteome</keyword>
<accession>A0ABY3WM37</accession>
<dbReference type="Proteomes" id="UP000828924">
    <property type="component" value="Chromosome"/>
</dbReference>
<reference evidence="2 3" key="1">
    <citation type="submission" date="2021-03" db="EMBL/GenBank/DDBJ databases">
        <title>Complete genome of Streptomyces formicae strain 1H-GS9 (DSM 100524).</title>
        <authorList>
            <person name="Atanasov K.E."/>
            <person name="Altabella T."/>
            <person name="Ferrer A."/>
        </authorList>
    </citation>
    <scope>NUCLEOTIDE SEQUENCE [LARGE SCALE GENOMIC DNA]</scope>
    <source>
        <strain evidence="2 3">1H-GS9</strain>
    </source>
</reference>
<gene>
    <name evidence="2" type="ORF">J4032_14810</name>
</gene>